<dbReference type="AlphaFoldDB" id="A0A6G1K5Y3"/>
<feature type="compositionally biased region" description="Low complexity" evidence="1">
    <location>
        <begin position="27"/>
        <end position="38"/>
    </location>
</feature>
<accession>A0A6G1K5Y3</accession>
<dbReference type="Proteomes" id="UP000799428">
    <property type="component" value="Unassembled WGS sequence"/>
</dbReference>
<keyword evidence="2" id="KW-0812">Transmembrane</keyword>
<keyword evidence="4" id="KW-1185">Reference proteome</keyword>
<gene>
    <name evidence="3" type="ORF">K504DRAFT_491972</name>
</gene>
<feature type="region of interest" description="Disordered" evidence="1">
    <location>
        <begin position="1"/>
        <end position="40"/>
    </location>
</feature>
<reference evidence="3" key="1">
    <citation type="journal article" date="2020" name="Stud. Mycol.">
        <title>101 Dothideomycetes genomes: a test case for predicting lifestyles and emergence of pathogens.</title>
        <authorList>
            <person name="Haridas S."/>
            <person name="Albert R."/>
            <person name="Binder M."/>
            <person name="Bloem J."/>
            <person name="Labutti K."/>
            <person name="Salamov A."/>
            <person name="Andreopoulos B."/>
            <person name="Baker S."/>
            <person name="Barry K."/>
            <person name="Bills G."/>
            <person name="Bluhm B."/>
            <person name="Cannon C."/>
            <person name="Castanera R."/>
            <person name="Culley D."/>
            <person name="Daum C."/>
            <person name="Ezra D."/>
            <person name="Gonzalez J."/>
            <person name="Henrissat B."/>
            <person name="Kuo A."/>
            <person name="Liang C."/>
            <person name="Lipzen A."/>
            <person name="Lutzoni F."/>
            <person name="Magnuson J."/>
            <person name="Mondo S."/>
            <person name="Nolan M."/>
            <person name="Ohm R."/>
            <person name="Pangilinan J."/>
            <person name="Park H.-J."/>
            <person name="Ramirez L."/>
            <person name="Alfaro M."/>
            <person name="Sun H."/>
            <person name="Tritt A."/>
            <person name="Yoshinaga Y."/>
            <person name="Zwiers L.-H."/>
            <person name="Turgeon B."/>
            <person name="Goodwin S."/>
            <person name="Spatafora J."/>
            <person name="Crous P."/>
            <person name="Grigoriev I."/>
        </authorList>
    </citation>
    <scope>NUCLEOTIDE SEQUENCE</scope>
    <source>
        <strain evidence="3">CBS 279.74</strain>
    </source>
</reference>
<organism evidence="3 4">
    <name type="scientific">Pleomassaria siparia CBS 279.74</name>
    <dbReference type="NCBI Taxonomy" id="1314801"/>
    <lineage>
        <taxon>Eukaryota</taxon>
        <taxon>Fungi</taxon>
        <taxon>Dikarya</taxon>
        <taxon>Ascomycota</taxon>
        <taxon>Pezizomycotina</taxon>
        <taxon>Dothideomycetes</taxon>
        <taxon>Pleosporomycetidae</taxon>
        <taxon>Pleosporales</taxon>
        <taxon>Pleomassariaceae</taxon>
        <taxon>Pleomassaria</taxon>
    </lineage>
</organism>
<proteinExistence type="predicted"/>
<sequence length="194" mass="21641">MRRPLAAMTAGVGAVGRRRGRGRGRMQEQSMQEQSVQQQRERERKRVYPFLVSLLVTTRLHAWRASSPHAHPVLLVVASCWMRRAAEIAASLAATDGRCSRRPQRDRRSKLAFWAASSGPGMAFAATWDSLGVPREKRAAGISPVWGWGVGDQGSVYTVCIRMHRRDTTRSFISLARLCVGVYVYVIVAVFCVN</sequence>
<evidence type="ECO:0000313" key="4">
    <source>
        <dbReference type="Proteomes" id="UP000799428"/>
    </source>
</evidence>
<evidence type="ECO:0000256" key="2">
    <source>
        <dbReference type="SAM" id="Phobius"/>
    </source>
</evidence>
<feature type="transmembrane region" description="Helical" evidence="2">
    <location>
        <begin position="172"/>
        <end position="193"/>
    </location>
</feature>
<dbReference type="EMBL" id="MU005772">
    <property type="protein sequence ID" value="KAF2708299.1"/>
    <property type="molecule type" value="Genomic_DNA"/>
</dbReference>
<protein>
    <submittedName>
        <fullName evidence="3">Uncharacterized protein</fullName>
    </submittedName>
</protein>
<evidence type="ECO:0000256" key="1">
    <source>
        <dbReference type="SAM" id="MobiDB-lite"/>
    </source>
</evidence>
<name>A0A6G1K5Y3_9PLEO</name>
<keyword evidence="2" id="KW-1133">Transmembrane helix</keyword>
<evidence type="ECO:0000313" key="3">
    <source>
        <dbReference type="EMBL" id="KAF2708299.1"/>
    </source>
</evidence>
<keyword evidence="2" id="KW-0472">Membrane</keyword>